<dbReference type="OrthoDB" id="1673783at2"/>
<dbReference type="Proteomes" id="UP000003240">
    <property type="component" value="Unassembled WGS sequence"/>
</dbReference>
<evidence type="ECO:0000313" key="3">
    <source>
        <dbReference type="Proteomes" id="UP000003240"/>
    </source>
</evidence>
<accession>F7NLT2</accession>
<dbReference type="InterPro" id="IPR014710">
    <property type="entry name" value="RmlC-like_jellyroll"/>
</dbReference>
<gene>
    <name evidence="2" type="ORF">ALO_15282</name>
</gene>
<reference evidence="2 3" key="1">
    <citation type="journal article" date="2011" name="EMBO J.">
        <title>Structural diversity of bacterial flagellar motors.</title>
        <authorList>
            <person name="Chen S."/>
            <person name="Beeby M."/>
            <person name="Murphy G.E."/>
            <person name="Leadbetter J.R."/>
            <person name="Hendrixson D.R."/>
            <person name="Briegel A."/>
            <person name="Li Z."/>
            <person name="Shi J."/>
            <person name="Tocheva E.I."/>
            <person name="Muller A."/>
            <person name="Dobro M.J."/>
            <person name="Jensen G.J."/>
        </authorList>
    </citation>
    <scope>NUCLEOTIDE SEQUENCE [LARGE SCALE GENOMIC DNA]</scope>
    <source>
        <strain evidence="2 3">DSM 6540</strain>
    </source>
</reference>
<dbReference type="Pfam" id="PF21926">
    <property type="entry name" value="FeeM"/>
    <property type="match status" value="1"/>
</dbReference>
<dbReference type="AlphaFoldDB" id="F7NLT2"/>
<dbReference type="RefSeq" id="WP_004097134.1">
    <property type="nucleotide sequence ID" value="NZ_AFGF01000144.1"/>
</dbReference>
<proteinExistence type="predicted"/>
<organism evidence="2 3">
    <name type="scientific">Acetonema longum DSM 6540</name>
    <dbReference type="NCBI Taxonomy" id="1009370"/>
    <lineage>
        <taxon>Bacteria</taxon>
        <taxon>Bacillati</taxon>
        <taxon>Bacillota</taxon>
        <taxon>Negativicutes</taxon>
        <taxon>Acetonemataceae</taxon>
        <taxon>Acetonema</taxon>
    </lineage>
</organism>
<dbReference type="SUPFAM" id="SSF51206">
    <property type="entry name" value="cAMP-binding domain-like"/>
    <property type="match status" value="1"/>
</dbReference>
<protein>
    <recommendedName>
        <fullName evidence="1">Cyclic nucleotide-binding domain-containing protein</fullName>
    </recommendedName>
</protein>
<dbReference type="InterPro" id="IPR054597">
    <property type="entry name" value="FeeM_cat"/>
</dbReference>
<dbReference type="EMBL" id="AFGF01000144">
    <property type="protein sequence ID" value="EGO63023.1"/>
    <property type="molecule type" value="Genomic_DNA"/>
</dbReference>
<keyword evidence="3" id="KW-1185">Reference proteome</keyword>
<dbReference type="Gene3D" id="2.60.120.10">
    <property type="entry name" value="Jelly Rolls"/>
    <property type="match status" value="1"/>
</dbReference>
<dbReference type="SUPFAM" id="SSF55729">
    <property type="entry name" value="Acyl-CoA N-acyltransferases (Nat)"/>
    <property type="match status" value="1"/>
</dbReference>
<evidence type="ECO:0000259" key="1">
    <source>
        <dbReference type="PROSITE" id="PS50042"/>
    </source>
</evidence>
<dbReference type="STRING" id="1009370.ALO_15282"/>
<evidence type="ECO:0000313" key="2">
    <source>
        <dbReference type="EMBL" id="EGO63023.1"/>
    </source>
</evidence>
<feature type="domain" description="Cyclic nucleotide-binding" evidence="1">
    <location>
        <begin position="262"/>
        <end position="360"/>
    </location>
</feature>
<comment type="caution">
    <text evidence="2">The sequence shown here is derived from an EMBL/GenBank/DDBJ whole genome shotgun (WGS) entry which is preliminary data.</text>
</comment>
<dbReference type="PROSITE" id="PS50042">
    <property type="entry name" value="CNMP_BINDING_3"/>
    <property type="match status" value="1"/>
</dbReference>
<sequence length="385" mass="43806">MATTIRENTYVQVDERENITIGMAANFLEKTEIYRFRYQVYAEEMSKRFPAMDHANKLLFDDLDKWGVLLYAKAGQQIIGTVRVNIGRLIDFPAFWAKNLSLDRFQKYYGQNNEAKFAYSSKLLIAPAYRNSIAAPMLSAKVYELCCDQVQFGFGVCNLYLLRFYEQLGFHQVGQHFIDPGYGLLAPYVLLLDDIEHLRTVRSPFFRLARKRKLQNRAIVDWFYSEFTENSTILNSQLIGEEELWAFLQQRLAHTPERVMPILYGLSAEEARKFLHCCGIVVQCRAGDQVVTSGISSYDLNILISGELEPPCSLRNKLRILPGREFGANGLVEHPKQAADITAATDAEILVLSSLAFPKFRHACPAAADRILRNTAGMADEALYL</sequence>
<dbReference type="eggNOG" id="COG0664">
    <property type="taxonomic scope" value="Bacteria"/>
</dbReference>
<dbReference type="InterPro" id="IPR018490">
    <property type="entry name" value="cNMP-bd_dom_sf"/>
</dbReference>
<dbReference type="Gene3D" id="3.40.630.30">
    <property type="match status" value="1"/>
</dbReference>
<dbReference type="InterPro" id="IPR016181">
    <property type="entry name" value="Acyl_CoA_acyltransferase"/>
</dbReference>
<name>F7NLT2_9FIRM</name>
<dbReference type="InterPro" id="IPR000595">
    <property type="entry name" value="cNMP-bd_dom"/>
</dbReference>